<keyword evidence="5" id="KW-1185">Reference proteome</keyword>
<feature type="compositionally biased region" description="Basic and acidic residues" evidence="2">
    <location>
        <begin position="389"/>
        <end position="410"/>
    </location>
</feature>
<dbReference type="GO" id="GO:0030686">
    <property type="term" value="C:90S preribosome"/>
    <property type="evidence" value="ECO:0007669"/>
    <property type="project" value="TreeGrafter"/>
</dbReference>
<feature type="region of interest" description="Disordered" evidence="2">
    <location>
        <begin position="305"/>
        <end position="342"/>
    </location>
</feature>
<dbReference type="Pfam" id="PF12936">
    <property type="entry name" value="Kri1_C"/>
    <property type="match status" value="1"/>
</dbReference>
<dbReference type="STRING" id="1280837.A0A316VHH5"/>
<feature type="region of interest" description="Disordered" evidence="2">
    <location>
        <begin position="1"/>
        <end position="81"/>
    </location>
</feature>
<dbReference type="InParanoid" id="A0A316VHH5"/>
<evidence type="ECO:0000256" key="1">
    <source>
        <dbReference type="ARBA" id="ARBA00007473"/>
    </source>
</evidence>
<feature type="compositionally biased region" description="Acidic residues" evidence="2">
    <location>
        <begin position="59"/>
        <end position="74"/>
    </location>
</feature>
<feature type="compositionally biased region" description="Basic and acidic residues" evidence="2">
    <location>
        <begin position="272"/>
        <end position="285"/>
    </location>
</feature>
<comment type="similarity">
    <text evidence="1">Belongs to the KRI1 family.</text>
</comment>
<protein>
    <submittedName>
        <fullName evidence="4">Krr1-domain-containing protein</fullName>
    </submittedName>
</protein>
<sequence length="832" mass="94556">MDLFSDSESSGDRVDIVEQYSDDENDAGLQINKEYAQRFQHNKERADLHRLEEQHGHEEDDSSSDDETEDEEGDQMTADVDAAILSTLAKIRRKDESIYQAGKRIFDEERKNAAESKLLPKRVIAGNDSGKKVTLANYQRARIQELLKTSDDPARALADATMIERRSDERPGHDDEEPVQSHNQEQEQLRKDVTNAFHSIVDGDEEEEFFTKKADGKHLEEGPEDDPENYRKYLLDVLGGKEDEIRDILRSQAEEAAAGDNVQGATSGTSEPVRERKHISMHEQGNEQENEDFLVNYVLNRGWMDNPQAAPKVSRKGGKKASEKVEGEEGAQSDAETDDSFDSRAEAFETAYNFRFQEMEDSQMNPQIQSYARMIEGSARRQENKRKREREERSLRKAQEKEAKRKELDRMRDLKRKSIVDRLKTLKEATGSTAVNFDQLDLNADFDPDEHDKLMAQAFNDDYYGEDGDYEEDDGEKPTWEDDIDISDILREQEQHEEMNNPKSAKAKKADKRKSKAKEPKASAFVDEDGDRIVMDADYVEDAENNENADGQSGKKLSKAEKKKLKKREKAKERKAEEDNEDDEGMVVDADEMDADTANAKADKDAPKGEDLSHLSHQERKKKMEEMMNDYYGLEYEDMIGDQPTRFKYTEVSKTDYGLTPVEILLADDAELNKVVSLKNFQPYRMGNSKRAPADLKNRLRDFRRGLYKGKRKEMAEQFGGSIYGNGEGTGANAIKPKKAGKRERERKKAAAMAAAAASSSTAAASNDADGEAGTADGNDVEVKEKSERKKKRDRDEDKHASDPSPSVKKSKKDKEEKTHKKDKKKKKEKEV</sequence>
<dbReference type="AlphaFoldDB" id="A0A316VHH5"/>
<evidence type="ECO:0000313" key="5">
    <source>
        <dbReference type="Proteomes" id="UP000245771"/>
    </source>
</evidence>
<feature type="compositionally biased region" description="Basic and acidic residues" evidence="2">
    <location>
        <begin position="162"/>
        <end position="173"/>
    </location>
</feature>
<feature type="compositionally biased region" description="Basic and acidic residues" evidence="2">
    <location>
        <begin position="601"/>
        <end position="622"/>
    </location>
</feature>
<dbReference type="InterPro" id="IPR024626">
    <property type="entry name" value="Kri1-like_C"/>
</dbReference>
<feature type="region of interest" description="Disordered" evidence="2">
    <location>
        <begin position="719"/>
        <end position="832"/>
    </location>
</feature>
<feature type="region of interest" description="Disordered" evidence="2">
    <location>
        <begin position="249"/>
        <end position="290"/>
    </location>
</feature>
<feature type="region of interest" description="Disordered" evidence="2">
    <location>
        <begin position="453"/>
        <end position="622"/>
    </location>
</feature>
<dbReference type="GeneID" id="37020612"/>
<dbReference type="GO" id="GO:0005730">
    <property type="term" value="C:nucleolus"/>
    <property type="evidence" value="ECO:0007669"/>
    <property type="project" value="TreeGrafter"/>
</dbReference>
<feature type="region of interest" description="Disordered" evidence="2">
    <location>
        <begin position="428"/>
        <end position="447"/>
    </location>
</feature>
<feature type="compositionally biased region" description="Basic and acidic residues" evidence="2">
    <location>
        <begin position="209"/>
        <end position="221"/>
    </location>
</feature>
<feature type="domain" description="Kri1-like C-terminal" evidence="3">
    <location>
        <begin position="622"/>
        <end position="694"/>
    </location>
</feature>
<accession>A0A316VHH5</accession>
<feature type="compositionally biased region" description="Basic and acidic residues" evidence="2">
    <location>
        <begin position="488"/>
        <end position="500"/>
    </location>
</feature>
<gene>
    <name evidence="4" type="ORF">FA14DRAFT_160797</name>
</gene>
<dbReference type="PANTHER" id="PTHR14490">
    <property type="entry name" value="ZINC FINGER, ZZ TYPE"/>
    <property type="match status" value="1"/>
</dbReference>
<feature type="compositionally biased region" description="Acidic residues" evidence="2">
    <location>
        <begin position="328"/>
        <end position="340"/>
    </location>
</feature>
<dbReference type="EMBL" id="KZ819603">
    <property type="protein sequence ID" value="PWN35793.1"/>
    <property type="molecule type" value="Genomic_DNA"/>
</dbReference>
<dbReference type="RefSeq" id="XP_025356095.1">
    <property type="nucleotide sequence ID" value="XM_025498831.1"/>
</dbReference>
<dbReference type="Pfam" id="PF05178">
    <property type="entry name" value="Kri1"/>
    <property type="match status" value="1"/>
</dbReference>
<feature type="compositionally biased region" description="Acidic residues" evidence="2">
    <location>
        <begin position="578"/>
        <end position="595"/>
    </location>
</feature>
<organism evidence="4 5">
    <name type="scientific">Meira miltonrushii</name>
    <dbReference type="NCBI Taxonomy" id="1280837"/>
    <lineage>
        <taxon>Eukaryota</taxon>
        <taxon>Fungi</taxon>
        <taxon>Dikarya</taxon>
        <taxon>Basidiomycota</taxon>
        <taxon>Ustilaginomycotina</taxon>
        <taxon>Exobasidiomycetes</taxon>
        <taxon>Exobasidiales</taxon>
        <taxon>Brachybasidiaceae</taxon>
        <taxon>Meira</taxon>
    </lineage>
</organism>
<evidence type="ECO:0000259" key="3">
    <source>
        <dbReference type="Pfam" id="PF12936"/>
    </source>
</evidence>
<feature type="compositionally biased region" description="Low complexity" evidence="2">
    <location>
        <begin position="751"/>
        <end position="766"/>
    </location>
</feature>
<dbReference type="FunCoup" id="A0A316VHH5">
    <property type="interactions" value="240"/>
</dbReference>
<evidence type="ECO:0000313" key="4">
    <source>
        <dbReference type="EMBL" id="PWN35793.1"/>
    </source>
</evidence>
<evidence type="ECO:0000256" key="2">
    <source>
        <dbReference type="SAM" id="MobiDB-lite"/>
    </source>
</evidence>
<feature type="region of interest" description="Disordered" evidence="2">
    <location>
        <begin position="151"/>
        <end position="229"/>
    </location>
</feature>
<feature type="compositionally biased region" description="Basic and acidic residues" evidence="2">
    <location>
        <begin position="184"/>
        <end position="193"/>
    </location>
</feature>
<dbReference type="InterPro" id="IPR018034">
    <property type="entry name" value="Kri1"/>
</dbReference>
<feature type="compositionally biased region" description="Basic and acidic residues" evidence="2">
    <location>
        <begin position="41"/>
        <end position="58"/>
    </location>
</feature>
<feature type="compositionally biased region" description="Acidic residues" evidence="2">
    <location>
        <begin position="463"/>
        <end position="486"/>
    </location>
</feature>
<reference evidence="4 5" key="1">
    <citation type="journal article" date="2018" name="Mol. Biol. Evol.">
        <title>Broad Genomic Sampling Reveals a Smut Pathogenic Ancestry of the Fungal Clade Ustilaginomycotina.</title>
        <authorList>
            <person name="Kijpornyongpan T."/>
            <person name="Mondo S.J."/>
            <person name="Barry K."/>
            <person name="Sandor L."/>
            <person name="Lee J."/>
            <person name="Lipzen A."/>
            <person name="Pangilinan J."/>
            <person name="LaButti K."/>
            <person name="Hainaut M."/>
            <person name="Henrissat B."/>
            <person name="Grigoriev I.V."/>
            <person name="Spatafora J.W."/>
            <person name="Aime M.C."/>
        </authorList>
    </citation>
    <scope>NUCLEOTIDE SEQUENCE [LARGE SCALE GENOMIC DNA]</scope>
    <source>
        <strain evidence="4 5">MCA 3882</strain>
    </source>
</reference>
<name>A0A316VHH5_9BASI</name>
<feature type="compositionally biased region" description="Acidic residues" evidence="2">
    <location>
        <begin position="538"/>
        <end position="547"/>
    </location>
</feature>
<feature type="region of interest" description="Disordered" evidence="2">
    <location>
        <begin position="371"/>
        <end position="410"/>
    </location>
</feature>
<dbReference type="OrthoDB" id="10252032at2759"/>
<proteinExistence type="inferred from homology"/>
<dbReference type="PANTHER" id="PTHR14490:SF5">
    <property type="entry name" value="PROTEIN KRI1 HOMOLOG"/>
    <property type="match status" value="1"/>
</dbReference>
<dbReference type="Proteomes" id="UP000245771">
    <property type="component" value="Unassembled WGS sequence"/>
</dbReference>
<feature type="compositionally biased region" description="Basic residues" evidence="2">
    <location>
        <begin position="821"/>
        <end position="832"/>
    </location>
</feature>
<feature type="compositionally biased region" description="Basic residues" evidence="2">
    <location>
        <begin position="505"/>
        <end position="516"/>
    </location>
</feature>
<feature type="compositionally biased region" description="Basic and acidic residues" evidence="2">
    <location>
        <begin position="781"/>
        <end position="802"/>
    </location>
</feature>
<dbReference type="GO" id="GO:0000447">
    <property type="term" value="P:endonucleolytic cleavage in ITS1 to separate SSU-rRNA from 5.8S rRNA and LSU-rRNA from tricistronic rRNA transcript (SSU-rRNA, 5.8S rRNA, LSU-rRNA)"/>
    <property type="evidence" value="ECO:0007669"/>
    <property type="project" value="TreeGrafter"/>
</dbReference>